<reference evidence="1 2" key="1">
    <citation type="submission" date="2020-08" db="EMBL/GenBank/DDBJ databases">
        <title>Genomic Encyclopedia of Type Strains, Phase III (KMG-III): the genomes of soil and plant-associated and newly described type strains.</title>
        <authorList>
            <person name="Whitman W."/>
        </authorList>
    </citation>
    <scope>NUCLEOTIDE SEQUENCE [LARGE SCALE GENOMIC DNA]</scope>
    <source>
        <strain evidence="1 2">CECT 3259</strain>
    </source>
</reference>
<evidence type="ECO:0000313" key="1">
    <source>
        <dbReference type="EMBL" id="MBB5121840.1"/>
    </source>
</evidence>
<dbReference type="AlphaFoldDB" id="A0A7W8BED6"/>
<accession>A0A7W8BED6</accession>
<comment type="caution">
    <text evidence="1">The sequence shown here is derived from an EMBL/GenBank/DDBJ whole genome shotgun (WGS) entry which is preliminary data.</text>
</comment>
<gene>
    <name evidence="1" type="ORF">FHS36_005309</name>
</gene>
<name>A0A7W8BED6_STREU</name>
<dbReference type="EMBL" id="JACHJF010000021">
    <property type="protein sequence ID" value="MBB5121840.1"/>
    <property type="molecule type" value="Genomic_DNA"/>
</dbReference>
<evidence type="ECO:0000313" key="2">
    <source>
        <dbReference type="Proteomes" id="UP000528608"/>
    </source>
</evidence>
<sequence length="43" mass="4713">MRSAADFDTPNSGATCRNVRFVRQYVATSKTRSASGSRHGLPR</sequence>
<proteinExistence type="predicted"/>
<dbReference type="Proteomes" id="UP000528608">
    <property type="component" value="Unassembled WGS sequence"/>
</dbReference>
<organism evidence="1 2">
    <name type="scientific">Streptomyces eurocidicus</name>
    <name type="common">Streptoverticillium eurocidicus</name>
    <dbReference type="NCBI Taxonomy" id="66423"/>
    <lineage>
        <taxon>Bacteria</taxon>
        <taxon>Bacillati</taxon>
        <taxon>Actinomycetota</taxon>
        <taxon>Actinomycetes</taxon>
        <taxon>Kitasatosporales</taxon>
        <taxon>Streptomycetaceae</taxon>
        <taxon>Streptomyces</taxon>
    </lineage>
</organism>
<protein>
    <submittedName>
        <fullName evidence="1">Uncharacterized protein</fullName>
    </submittedName>
</protein>